<organism evidence="2 3">
    <name type="scientific">Micrococcus lylae</name>
    <dbReference type="NCBI Taxonomy" id="1273"/>
    <lineage>
        <taxon>Bacteria</taxon>
        <taxon>Bacillati</taxon>
        <taxon>Actinomycetota</taxon>
        <taxon>Actinomycetes</taxon>
        <taxon>Micrococcales</taxon>
        <taxon>Micrococcaceae</taxon>
        <taxon>Micrococcus</taxon>
    </lineage>
</organism>
<evidence type="ECO:0000313" key="2">
    <source>
        <dbReference type="EMBL" id="TFH97815.1"/>
    </source>
</evidence>
<dbReference type="RefSeq" id="WP_067191843.1">
    <property type="nucleotide sequence ID" value="NZ_SPKT01000049.1"/>
</dbReference>
<gene>
    <name evidence="2" type="ORF">E4A49_11775</name>
</gene>
<sequence>MSFNWNEHAVAADFFKFENPGDTIAGTITAITEQTWPDGKKDPQLHLATDDGTETAVTCGQIQLKTKLVAAAPNIGDHVKLTFTHSESRAGGKTLKHFDVQVTPAGGAPATPEQQPAQAPAQQPAQAQEDPWTGGTTQPSAPTAAPGSLPAETVAQIKTLASNGFTDDQIADFLKIDAATVATNKA</sequence>
<reference evidence="2 3" key="1">
    <citation type="submission" date="2019-03" db="EMBL/GenBank/DDBJ databases">
        <title>Reclassification of Micrococcus aloeverae and Micrococcus yunnanensis as later heterotypic synonyms of Micrococcus luteus.</title>
        <authorList>
            <person name="Huang C.-H."/>
        </authorList>
    </citation>
    <scope>NUCLEOTIDE SEQUENCE [LARGE SCALE GENOMIC DNA]</scope>
    <source>
        <strain evidence="2 3">BCRC 12151</strain>
    </source>
</reference>
<keyword evidence="3" id="KW-1185">Reference proteome</keyword>
<feature type="region of interest" description="Disordered" evidence="1">
    <location>
        <begin position="102"/>
        <end position="150"/>
    </location>
</feature>
<name>A0ABY2JWI6_9MICC</name>
<feature type="compositionally biased region" description="Low complexity" evidence="1">
    <location>
        <begin position="103"/>
        <end position="129"/>
    </location>
</feature>
<dbReference type="Proteomes" id="UP000297477">
    <property type="component" value="Unassembled WGS sequence"/>
</dbReference>
<proteinExistence type="predicted"/>
<evidence type="ECO:0000256" key="1">
    <source>
        <dbReference type="SAM" id="MobiDB-lite"/>
    </source>
</evidence>
<dbReference type="EMBL" id="SPKT01000049">
    <property type="protein sequence ID" value="TFH97815.1"/>
    <property type="molecule type" value="Genomic_DNA"/>
</dbReference>
<evidence type="ECO:0000313" key="3">
    <source>
        <dbReference type="Proteomes" id="UP000297477"/>
    </source>
</evidence>
<comment type="caution">
    <text evidence="2">The sequence shown here is derived from an EMBL/GenBank/DDBJ whole genome shotgun (WGS) entry which is preliminary data.</text>
</comment>
<accession>A0ABY2JWI6</accession>
<protein>
    <submittedName>
        <fullName evidence="2">Uncharacterized protein</fullName>
    </submittedName>
</protein>